<dbReference type="Pfam" id="PF00201">
    <property type="entry name" value="UDPGT"/>
    <property type="match status" value="1"/>
</dbReference>
<keyword evidence="5" id="KW-1185">Reference proteome</keyword>
<evidence type="ECO:0000313" key="5">
    <source>
        <dbReference type="Proteomes" id="UP001281410"/>
    </source>
</evidence>
<comment type="similarity">
    <text evidence="1">Belongs to the UDP-glycosyltransferase family.</text>
</comment>
<evidence type="ECO:0008006" key="6">
    <source>
        <dbReference type="Google" id="ProtNLM"/>
    </source>
</evidence>
<evidence type="ECO:0000256" key="1">
    <source>
        <dbReference type="ARBA" id="ARBA00009995"/>
    </source>
</evidence>
<reference evidence="4" key="1">
    <citation type="journal article" date="2023" name="Plant J.">
        <title>Genome sequences and population genomics provide insights into the demographic history, inbreeding, and mutation load of two 'living fossil' tree species of Dipteronia.</title>
        <authorList>
            <person name="Feng Y."/>
            <person name="Comes H.P."/>
            <person name="Chen J."/>
            <person name="Zhu S."/>
            <person name="Lu R."/>
            <person name="Zhang X."/>
            <person name="Li P."/>
            <person name="Qiu J."/>
            <person name="Olsen K.M."/>
            <person name="Qiu Y."/>
        </authorList>
    </citation>
    <scope>NUCLEOTIDE SEQUENCE</scope>
    <source>
        <strain evidence="4">NBL</strain>
    </source>
</reference>
<dbReference type="GO" id="GO:0035251">
    <property type="term" value="F:UDP-glucosyltransferase activity"/>
    <property type="evidence" value="ECO:0007669"/>
    <property type="project" value="InterPro"/>
</dbReference>
<accession>A0AAE0B0Q9</accession>
<proteinExistence type="inferred from homology"/>
<dbReference type="SUPFAM" id="SSF53756">
    <property type="entry name" value="UDP-Glycosyltransferase/glycogen phosphorylase"/>
    <property type="match status" value="2"/>
</dbReference>
<dbReference type="InterPro" id="IPR050481">
    <property type="entry name" value="UDP-glycosyltransf_plant"/>
</dbReference>
<keyword evidence="2" id="KW-0328">Glycosyltransferase</keyword>
<dbReference type="Gene3D" id="3.40.50.2000">
    <property type="entry name" value="Glycogen Phosphorylase B"/>
    <property type="match status" value="3"/>
</dbReference>
<dbReference type="AlphaFoldDB" id="A0AAE0B0Q9"/>
<comment type="caution">
    <text evidence="4">The sequence shown here is derived from an EMBL/GenBank/DDBJ whole genome shotgun (WGS) entry which is preliminary data.</text>
</comment>
<sequence>MENQVLHVVMLPWSAFGHMMPFYQLSIALAKSGFKVSFVSTPKNIQRLPKPPPDLSTLINFVELQLPTLDNQLLPDGAEATVDIPSDKIQYLKIAYDLLKQPFEQFVVSQSPDWIVTDAISTWVGKIAQQNNVSVVHFSVFSSTTYAFFGPELLVDYDKEKMRSSPESLTSVPEWVDFQSSLVFRSFEAKNVYAGFYESNASGMIDVDRVAYAIHGSQAVAVRSCPEYEGEYLNLLEKIFGKPVIPVGLLPPENHKGRDQITDESWISIFQWLDEQEPRSVVFVGFGSECKLTKDQVYEMAHGLELSGLIFLWALGKPAWAADDVDALPSGFVERTRGRGVVSIGWAPQLEILGHLSIGGSLFHSGWGSVIETLQFGHCLVVLPFINDQPLNARILVDKGLAVEVERREDGSFTRDDIAKALRIAMVSEDGEKLRVQAREASVIFKDRKLHQHYFDRFVDYLKLNVVKKELPLPTLHNNHQVLLPEGAEATVDIPFDKIQYLKIAYDLLEHPFTQFVAKRIPDWIIVDAMRHWVDNIAQEYHVPLINFSVFPAAACTFFTSVLVVRISKRKQSITSPDRLTSALEGVDFPSSLAYRSFDAVGVYNGFFKCNGSGVSDVERVAKTFNACQAVAVRSCPEYEGEYLNLLEKLIGKPVIPVGLLAPENHRGRDQITDESWIRIFQWLDEQKPRSVV</sequence>
<dbReference type="FunFam" id="3.40.50.2000:FF:000037">
    <property type="entry name" value="Glycosyltransferase"/>
    <property type="match status" value="1"/>
</dbReference>
<dbReference type="Proteomes" id="UP001281410">
    <property type="component" value="Unassembled WGS sequence"/>
</dbReference>
<evidence type="ECO:0000256" key="3">
    <source>
        <dbReference type="ARBA" id="ARBA00022679"/>
    </source>
</evidence>
<keyword evidence="3" id="KW-0808">Transferase</keyword>
<dbReference type="InterPro" id="IPR002213">
    <property type="entry name" value="UDP_glucos_trans"/>
</dbReference>
<dbReference type="PANTHER" id="PTHR48049:SF57">
    <property type="entry name" value="UDP-GLYCOSYLTRANSFERASE 91C1-LIKE"/>
    <property type="match status" value="1"/>
</dbReference>
<dbReference type="PANTHER" id="PTHR48049">
    <property type="entry name" value="GLYCOSYLTRANSFERASE"/>
    <property type="match status" value="1"/>
</dbReference>
<dbReference type="EMBL" id="JANJYJ010000002">
    <property type="protein sequence ID" value="KAK3227848.1"/>
    <property type="molecule type" value="Genomic_DNA"/>
</dbReference>
<organism evidence="4 5">
    <name type="scientific">Dipteronia sinensis</name>
    <dbReference type="NCBI Taxonomy" id="43782"/>
    <lineage>
        <taxon>Eukaryota</taxon>
        <taxon>Viridiplantae</taxon>
        <taxon>Streptophyta</taxon>
        <taxon>Embryophyta</taxon>
        <taxon>Tracheophyta</taxon>
        <taxon>Spermatophyta</taxon>
        <taxon>Magnoliopsida</taxon>
        <taxon>eudicotyledons</taxon>
        <taxon>Gunneridae</taxon>
        <taxon>Pentapetalae</taxon>
        <taxon>rosids</taxon>
        <taxon>malvids</taxon>
        <taxon>Sapindales</taxon>
        <taxon>Sapindaceae</taxon>
        <taxon>Hippocastanoideae</taxon>
        <taxon>Acereae</taxon>
        <taxon>Dipteronia</taxon>
    </lineage>
</organism>
<dbReference type="FunFam" id="3.40.50.2000:FF:000088">
    <property type="entry name" value="Glycosyltransferase"/>
    <property type="match status" value="1"/>
</dbReference>
<protein>
    <recommendedName>
        <fullName evidence="6">UDP-glycosyltransferase</fullName>
    </recommendedName>
</protein>
<name>A0AAE0B0Q9_9ROSI</name>
<evidence type="ECO:0000256" key="2">
    <source>
        <dbReference type="ARBA" id="ARBA00022676"/>
    </source>
</evidence>
<gene>
    <name evidence="4" type="ORF">Dsin_007710</name>
</gene>
<evidence type="ECO:0000313" key="4">
    <source>
        <dbReference type="EMBL" id="KAK3227848.1"/>
    </source>
</evidence>
<dbReference type="CDD" id="cd03784">
    <property type="entry name" value="GT1_Gtf-like"/>
    <property type="match status" value="1"/>
</dbReference>